<reference evidence="3 4" key="1">
    <citation type="submission" date="2019-07" db="EMBL/GenBank/DDBJ databases">
        <title>Genomic Encyclopedia of Archaeal and Bacterial Type Strains, Phase II (KMG-II): from individual species to whole genera.</title>
        <authorList>
            <person name="Goeker M."/>
        </authorList>
    </citation>
    <scope>NUCLEOTIDE SEQUENCE [LARGE SCALE GENOMIC DNA]</scope>
    <source>
        <strain evidence="3 4">DSM 46842</strain>
    </source>
</reference>
<accession>A0A5S5D777</accession>
<dbReference type="EMBL" id="VNHW01000001">
    <property type="protein sequence ID" value="TYP90479.1"/>
    <property type="molecule type" value="Genomic_DNA"/>
</dbReference>
<comment type="caution">
    <text evidence="3">The sequence shown here is derived from an EMBL/GenBank/DDBJ whole genome shotgun (WGS) entry which is preliminary data.</text>
</comment>
<dbReference type="InterPro" id="IPR032465">
    <property type="entry name" value="ACMSD"/>
</dbReference>
<gene>
    <name evidence="3" type="ORF">BD833_101197</name>
</gene>
<proteinExistence type="predicted"/>
<sequence>MTTPTPADQLIDVHAHFVTDRYVAAARAAGHEFPDGMAEWPSWDVGTHLALMDRAGIRTSVLSISSPGTHFGDDDAARELAREVNEFAAGIVRDHPGRFGSFASLPLPDVEGSLAELAYALDVLGADGVAVETNAHGTYLGHPALEPVWAELDRRGAVTFVHPTSPPRWEAVSLGRPRPMLEFIFDSTRTVADLALSGVLARYPRIQWVFTHGGGALPLLADRIELFRTVFGGGDPAGDDGGPVPEQLRRLWFDMAGTPFPRQVPALTAAFGDEHLLYGSDWCWTPFDGALAQVASIDAAEQPPRDTWRALTTRNATGLLPRLARGD</sequence>
<evidence type="ECO:0000256" key="1">
    <source>
        <dbReference type="ARBA" id="ARBA00023239"/>
    </source>
</evidence>
<dbReference type="PANTHER" id="PTHR21240">
    <property type="entry name" value="2-AMINO-3-CARBOXYLMUCONATE-6-SEMIALDEHYDE DECARBOXYLASE"/>
    <property type="match status" value="1"/>
</dbReference>
<dbReference type="AlphaFoldDB" id="A0A5S5D777"/>
<name>A0A5S5D777_9ACTN</name>
<dbReference type="GO" id="GO:0019748">
    <property type="term" value="P:secondary metabolic process"/>
    <property type="evidence" value="ECO:0007669"/>
    <property type="project" value="TreeGrafter"/>
</dbReference>
<protein>
    <submittedName>
        <fullName evidence="3">Putative TIM-barrel fold metal-dependent hydrolase</fullName>
    </submittedName>
</protein>
<keyword evidence="3" id="KW-0378">Hydrolase</keyword>
<dbReference type="Gene3D" id="3.20.20.140">
    <property type="entry name" value="Metal-dependent hydrolases"/>
    <property type="match status" value="1"/>
</dbReference>
<feature type="domain" description="Amidohydrolase-related" evidence="2">
    <location>
        <begin position="11"/>
        <end position="321"/>
    </location>
</feature>
<evidence type="ECO:0000313" key="3">
    <source>
        <dbReference type="EMBL" id="TYP90479.1"/>
    </source>
</evidence>
<dbReference type="SUPFAM" id="SSF51556">
    <property type="entry name" value="Metallo-dependent hydrolases"/>
    <property type="match status" value="1"/>
</dbReference>
<dbReference type="Pfam" id="PF04909">
    <property type="entry name" value="Amidohydro_2"/>
    <property type="match status" value="1"/>
</dbReference>
<evidence type="ECO:0000313" key="4">
    <source>
        <dbReference type="Proteomes" id="UP000322499"/>
    </source>
</evidence>
<dbReference type="GO" id="GO:0005737">
    <property type="term" value="C:cytoplasm"/>
    <property type="evidence" value="ECO:0007669"/>
    <property type="project" value="TreeGrafter"/>
</dbReference>
<organism evidence="3 4">
    <name type="scientific">Blastococcus xanthinilyticus</name>
    <dbReference type="NCBI Taxonomy" id="1564164"/>
    <lineage>
        <taxon>Bacteria</taxon>
        <taxon>Bacillati</taxon>
        <taxon>Actinomycetota</taxon>
        <taxon>Actinomycetes</taxon>
        <taxon>Geodermatophilales</taxon>
        <taxon>Geodermatophilaceae</taxon>
        <taxon>Blastococcus</taxon>
    </lineage>
</organism>
<dbReference type="PANTHER" id="PTHR21240:SF28">
    <property type="entry name" value="ISO-OROTATE DECARBOXYLASE (EUROFUNG)"/>
    <property type="match status" value="1"/>
</dbReference>
<keyword evidence="1" id="KW-0456">Lyase</keyword>
<evidence type="ECO:0000259" key="2">
    <source>
        <dbReference type="Pfam" id="PF04909"/>
    </source>
</evidence>
<dbReference type="InterPro" id="IPR032466">
    <property type="entry name" value="Metal_Hydrolase"/>
</dbReference>
<dbReference type="GO" id="GO:0016787">
    <property type="term" value="F:hydrolase activity"/>
    <property type="evidence" value="ECO:0007669"/>
    <property type="project" value="UniProtKB-KW"/>
</dbReference>
<dbReference type="RefSeq" id="WP_166531259.1">
    <property type="nucleotide sequence ID" value="NZ_VNHW01000001.1"/>
</dbReference>
<dbReference type="Proteomes" id="UP000322499">
    <property type="component" value="Unassembled WGS sequence"/>
</dbReference>
<dbReference type="GO" id="GO:0016831">
    <property type="term" value="F:carboxy-lyase activity"/>
    <property type="evidence" value="ECO:0007669"/>
    <property type="project" value="InterPro"/>
</dbReference>
<keyword evidence="4" id="KW-1185">Reference proteome</keyword>
<dbReference type="InterPro" id="IPR006680">
    <property type="entry name" value="Amidohydro-rel"/>
</dbReference>